<comment type="caution">
    <text evidence="2">The sequence shown here is derived from an EMBL/GenBank/DDBJ whole genome shotgun (WGS) entry which is preliminary data.</text>
</comment>
<keyword evidence="3" id="KW-1185">Reference proteome</keyword>
<reference evidence="2 3" key="1">
    <citation type="submission" date="2021-01" db="EMBL/GenBank/DDBJ databases">
        <title>WGS of actinomycetes isolated from Thailand.</title>
        <authorList>
            <person name="Thawai C."/>
        </authorList>
    </citation>
    <scope>NUCLEOTIDE SEQUENCE [LARGE SCALE GENOMIC DNA]</scope>
    <source>
        <strain evidence="2 3">CA3R110</strain>
    </source>
</reference>
<evidence type="ECO:0000313" key="2">
    <source>
        <dbReference type="EMBL" id="MBL1116084.1"/>
    </source>
</evidence>
<evidence type="ECO:0000256" key="1">
    <source>
        <dbReference type="SAM" id="MobiDB-lite"/>
    </source>
</evidence>
<feature type="region of interest" description="Disordered" evidence="1">
    <location>
        <begin position="59"/>
        <end position="81"/>
    </location>
</feature>
<dbReference type="EMBL" id="JAERRG010000011">
    <property type="protein sequence ID" value="MBL1116084.1"/>
    <property type="molecule type" value="Genomic_DNA"/>
</dbReference>
<gene>
    <name evidence="2" type="ORF">JK364_27305</name>
</gene>
<evidence type="ECO:0000313" key="3">
    <source>
        <dbReference type="Proteomes" id="UP000621510"/>
    </source>
</evidence>
<accession>A0ABS1PUV7</accession>
<protein>
    <submittedName>
        <fullName evidence="2">Uncharacterized protein</fullName>
    </submittedName>
</protein>
<organism evidence="2 3">
    <name type="scientific">Streptomyces endocoffeicus</name>
    <dbReference type="NCBI Taxonomy" id="2898945"/>
    <lineage>
        <taxon>Bacteria</taxon>
        <taxon>Bacillati</taxon>
        <taxon>Actinomycetota</taxon>
        <taxon>Actinomycetes</taxon>
        <taxon>Kitasatosporales</taxon>
        <taxon>Streptomycetaceae</taxon>
        <taxon>Streptomyces</taxon>
    </lineage>
</organism>
<proteinExistence type="predicted"/>
<dbReference type="Proteomes" id="UP000621510">
    <property type="component" value="Unassembled WGS sequence"/>
</dbReference>
<name>A0ABS1PUV7_9ACTN</name>
<dbReference type="RefSeq" id="WP_201853953.1">
    <property type="nucleotide sequence ID" value="NZ_JAERRG010000011.1"/>
</dbReference>
<sequence length="81" mass="9176">MAAYHWTQLADFITRDILPPRSEDPAVTPQSRLGQVLEAEKDQPVIPFCIRNLPHPQRDPRRAELIEVSPVHAGEHGGHHE</sequence>